<gene>
    <name evidence="2" type="ORF">HRI_004089100</name>
</gene>
<evidence type="ECO:0000259" key="1">
    <source>
        <dbReference type="Pfam" id="PF03732"/>
    </source>
</evidence>
<sequence length="146" mass="16775">MEGIAKRWFRWMQRRRQLAGWDHLIEAIQKRFAIIEIESPKGQLTELTQTTTVEDYQNRFEEIALRTSDLPEIFLIQCFISSLPVDIKNEVLASQVNMMQEVVAVARFHEAKTIEDKHVLGRSGGPKLPPLLPTPVYAPSGLKTFQ</sequence>
<name>A0A9W7J2H5_HIBTR</name>
<feature type="domain" description="Retrotransposon gag" evidence="1">
    <location>
        <begin position="2"/>
        <end position="81"/>
    </location>
</feature>
<dbReference type="InterPro" id="IPR005162">
    <property type="entry name" value="Retrotrans_gag_dom"/>
</dbReference>
<comment type="caution">
    <text evidence="2">The sequence shown here is derived from an EMBL/GenBank/DDBJ whole genome shotgun (WGS) entry which is preliminary data.</text>
</comment>
<dbReference type="EMBL" id="BSYR01000038">
    <property type="protein sequence ID" value="GMJ04199.1"/>
    <property type="molecule type" value="Genomic_DNA"/>
</dbReference>
<organism evidence="2 3">
    <name type="scientific">Hibiscus trionum</name>
    <name type="common">Flower of an hour</name>
    <dbReference type="NCBI Taxonomy" id="183268"/>
    <lineage>
        <taxon>Eukaryota</taxon>
        <taxon>Viridiplantae</taxon>
        <taxon>Streptophyta</taxon>
        <taxon>Embryophyta</taxon>
        <taxon>Tracheophyta</taxon>
        <taxon>Spermatophyta</taxon>
        <taxon>Magnoliopsida</taxon>
        <taxon>eudicotyledons</taxon>
        <taxon>Gunneridae</taxon>
        <taxon>Pentapetalae</taxon>
        <taxon>rosids</taxon>
        <taxon>malvids</taxon>
        <taxon>Malvales</taxon>
        <taxon>Malvaceae</taxon>
        <taxon>Malvoideae</taxon>
        <taxon>Hibiscus</taxon>
    </lineage>
</organism>
<dbReference type="AlphaFoldDB" id="A0A9W7J2H5"/>
<evidence type="ECO:0000313" key="3">
    <source>
        <dbReference type="Proteomes" id="UP001165190"/>
    </source>
</evidence>
<protein>
    <recommendedName>
        <fullName evidence="1">Retrotransposon gag domain-containing protein</fullName>
    </recommendedName>
</protein>
<keyword evidence="3" id="KW-1185">Reference proteome</keyword>
<dbReference type="OrthoDB" id="1749531at2759"/>
<reference evidence="2" key="1">
    <citation type="submission" date="2023-05" db="EMBL/GenBank/DDBJ databases">
        <title>Genome and transcriptome analyses reveal genes involved in the formation of fine ridges on petal epidermal cells in Hibiscus trionum.</title>
        <authorList>
            <person name="Koshimizu S."/>
            <person name="Masuda S."/>
            <person name="Ishii T."/>
            <person name="Shirasu K."/>
            <person name="Hoshino A."/>
            <person name="Arita M."/>
        </authorList>
    </citation>
    <scope>NUCLEOTIDE SEQUENCE</scope>
    <source>
        <strain evidence="2">Hamamatsu line</strain>
    </source>
</reference>
<evidence type="ECO:0000313" key="2">
    <source>
        <dbReference type="EMBL" id="GMJ04199.1"/>
    </source>
</evidence>
<proteinExistence type="predicted"/>
<dbReference type="Proteomes" id="UP001165190">
    <property type="component" value="Unassembled WGS sequence"/>
</dbReference>
<dbReference type="Pfam" id="PF03732">
    <property type="entry name" value="Retrotrans_gag"/>
    <property type="match status" value="1"/>
</dbReference>
<accession>A0A9W7J2H5</accession>